<comment type="catalytic activity">
    <reaction evidence="1">
        <text>Hydrolysis of terminal non-reducing N-acetyl-D-hexosamine residues in N-acetyl-beta-D-hexosaminides.</text>
        <dbReference type="EC" id="3.2.1.52"/>
    </reaction>
</comment>
<dbReference type="Pfam" id="PF13287">
    <property type="entry name" value="Fn3_assoc"/>
    <property type="match status" value="1"/>
</dbReference>
<dbReference type="PRINTS" id="PR00738">
    <property type="entry name" value="GLHYDRLASE20"/>
</dbReference>
<feature type="active site" description="Proton donor" evidence="6">
    <location>
        <position position="334"/>
    </location>
</feature>
<evidence type="ECO:0000256" key="1">
    <source>
        <dbReference type="ARBA" id="ARBA00001231"/>
    </source>
</evidence>
<dbReference type="GO" id="GO:0005975">
    <property type="term" value="P:carbohydrate metabolic process"/>
    <property type="evidence" value="ECO:0007669"/>
    <property type="project" value="InterPro"/>
</dbReference>
<keyword evidence="5" id="KW-0326">Glycosidase</keyword>
<evidence type="ECO:0000256" key="4">
    <source>
        <dbReference type="ARBA" id="ARBA00022801"/>
    </source>
</evidence>
<gene>
    <name evidence="9" type="ORF">AsAng_0009040</name>
</gene>
<keyword evidence="7" id="KW-0732">Signal</keyword>
<comment type="similarity">
    <text evidence="2">Belongs to the glycosyl hydrolase 20 family.</text>
</comment>
<dbReference type="EMBL" id="AP026867">
    <property type="protein sequence ID" value="BDS10196.1"/>
    <property type="molecule type" value="Genomic_DNA"/>
</dbReference>
<dbReference type="SUPFAM" id="SSF55545">
    <property type="entry name" value="beta-N-acetylhexosaminidase-like domain"/>
    <property type="match status" value="1"/>
</dbReference>
<dbReference type="Pfam" id="PF02838">
    <property type="entry name" value="Glyco_hydro_20b"/>
    <property type="match status" value="1"/>
</dbReference>
<dbReference type="Gene3D" id="2.60.120.260">
    <property type="entry name" value="Galactose-binding domain-like"/>
    <property type="match status" value="1"/>
</dbReference>
<dbReference type="GO" id="GO:0004563">
    <property type="term" value="F:beta-N-acetylhexosaminidase activity"/>
    <property type="evidence" value="ECO:0007669"/>
    <property type="project" value="UniProtKB-EC"/>
</dbReference>
<dbReference type="CDD" id="cd06563">
    <property type="entry name" value="GH20_chitobiase-like"/>
    <property type="match status" value="1"/>
</dbReference>
<dbReference type="SUPFAM" id="SSF51445">
    <property type="entry name" value="(Trans)glycosidases"/>
    <property type="match status" value="1"/>
</dbReference>
<sequence>MPYIVYALCLLLLASCINQPEQSTEEALLTRKEISVVPLPQKITKTSSTFVLNKETVLVADAAYEQEAQYLKNLLNASLFFELKTAPTMPTGSTNYIQIGTLKSTETTTAESYYMNIDSNGISINSADAAGIFRGIQTLRQLFHPNFHQKEKRSAWGLPTLTINDSPAFKWRGMLLDCCRHFFSKEVIKKYIDLLAFYKMNTLHWHLTEDQGWRIAIDKYPKLAEISAWRTGKDGKPYGGFYSKEDIKELVAYAQERHITIVPEIELPGHSQAAIAAYPHLSCTGKQLEVGTKWGVFKDVYCAGNDSTFQFLEDVLTEVIELFPSQYIHIGGDECPKYRWEHCAKCQKRIKEEQLKDEHELQSYFIKRIAKFLARHNKKLIGWDEILEGGLAENATVQSWRGMGGALDAANQNQYAISSPTSHAYFDYKLNAIDLEKVYSFNPIPKALPTEKHSFILGGECNMWTERVPNEQVLDQKVFPRLLAMAEVLWSAPVERDYPAFYQRVQGQYPSLDAFDVHYGAETVPIRLETFTSTQSINIKLTKGAEDLTLYYTTDGSTPSTNAQKYDGAIALKENTILTVQAFKKEKPYGEALSRTFNKHLANGLEPILSYNYSSYYTGGGIAAVTNGARGSGNFRDGNWQAVQKVPMEITIDLQKTQPLSKLAVSFFQKQDSWIFLPVEVDFFTSDDGKRFSLVGSIKNTTSPQKEGEFIESFELPLKDQSARYVRLKAHNIAHCPDWHAAAGAEAWLFIDEFIVE</sequence>
<dbReference type="PROSITE" id="PS50022">
    <property type="entry name" value="FA58C_3"/>
    <property type="match status" value="1"/>
</dbReference>
<evidence type="ECO:0000259" key="8">
    <source>
        <dbReference type="PROSITE" id="PS50022"/>
    </source>
</evidence>
<protein>
    <recommendedName>
        <fullName evidence="3">beta-N-acetylhexosaminidase</fullName>
        <ecNumber evidence="3">3.2.1.52</ecNumber>
    </recommendedName>
</protein>
<keyword evidence="4 9" id="KW-0378">Hydrolase</keyword>
<organism evidence="9 10">
    <name type="scientific">Aureispira anguillae</name>
    <dbReference type="NCBI Taxonomy" id="2864201"/>
    <lineage>
        <taxon>Bacteria</taxon>
        <taxon>Pseudomonadati</taxon>
        <taxon>Bacteroidota</taxon>
        <taxon>Saprospiria</taxon>
        <taxon>Saprospirales</taxon>
        <taxon>Saprospiraceae</taxon>
        <taxon>Aureispira</taxon>
    </lineage>
</organism>
<dbReference type="InterPro" id="IPR015882">
    <property type="entry name" value="HEX_bac_N"/>
</dbReference>
<feature type="chain" id="PRO_5037104074" description="beta-N-acetylhexosaminidase" evidence="7">
    <location>
        <begin position="21"/>
        <end position="757"/>
    </location>
</feature>
<evidence type="ECO:0000256" key="5">
    <source>
        <dbReference type="ARBA" id="ARBA00023295"/>
    </source>
</evidence>
<dbReference type="Gene3D" id="3.30.379.10">
    <property type="entry name" value="Chitobiase/beta-hexosaminidase domain 2-like"/>
    <property type="match status" value="1"/>
</dbReference>
<evidence type="ECO:0000256" key="2">
    <source>
        <dbReference type="ARBA" id="ARBA00006285"/>
    </source>
</evidence>
<feature type="domain" description="F5/8 type C" evidence="8">
    <location>
        <begin position="594"/>
        <end position="752"/>
    </location>
</feature>
<reference evidence="9" key="1">
    <citation type="submission" date="2022-09" db="EMBL/GenBank/DDBJ databases">
        <title>Aureispira anguillicida sp. nov., isolated from Leptocephalus of Japanese eel Anguilla japonica.</title>
        <authorList>
            <person name="Yuasa K."/>
            <person name="Mekata T."/>
            <person name="Ikunari K."/>
        </authorList>
    </citation>
    <scope>NUCLEOTIDE SEQUENCE</scope>
    <source>
        <strain evidence="9">EL160426</strain>
    </source>
</reference>
<dbReference type="AlphaFoldDB" id="A0A916DRG4"/>
<evidence type="ECO:0000256" key="3">
    <source>
        <dbReference type="ARBA" id="ARBA00012663"/>
    </source>
</evidence>
<dbReference type="SUPFAM" id="SSF49785">
    <property type="entry name" value="Galactose-binding domain-like"/>
    <property type="match status" value="1"/>
</dbReference>
<dbReference type="InterPro" id="IPR029018">
    <property type="entry name" value="Hex-like_dom2"/>
</dbReference>
<evidence type="ECO:0000313" key="9">
    <source>
        <dbReference type="EMBL" id="BDS10196.1"/>
    </source>
</evidence>
<dbReference type="InterPro" id="IPR000421">
    <property type="entry name" value="FA58C"/>
</dbReference>
<dbReference type="KEGG" id="aup:AsAng_0009040"/>
<dbReference type="GO" id="GO:0016020">
    <property type="term" value="C:membrane"/>
    <property type="evidence" value="ECO:0007669"/>
    <property type="project" value="TreeGrafter"/>
</dbReference>
<accession>A0A916DRG4</accession>
<keyword evidence="10" id="KW-1185">Reference proteome</keyword>
<dbReference type="InterPro" id="IPR025705">
    <property type="entry name" value="Beta_hexosaminidase_sua/sub"/>
</dbReference>
<dbReference type="RefSeq" id="WP_264791529.1">
    <property type="nucleotide sequence ID" value="NZ_AP026867.1"/>
</dbReference>
<dbReference type="InterPro" id="IPR015883">
    <property type="entry name" value="Glyco_hydro_20_cat"/>
</dbReference>
<dbReference type="Proteomes" id="UP001060919">
    <property type="component" value="Chromosome"/>
</dbReference>
<feature type="signal peptide" evidence="7">
    <location>
        <begin position="1"/>
        <end position="20"/>
    </location>
</feature>
<dbReference type="InterPro" id="IPR008979">
    <property type="entry name" value="Galactose-bd-like_sf"/>
</dbReference>
<dbReference type="InterPro" id="IPR026876">
    <property type="entry name" value="Fn3_assoc_repeat"/>
</dbReference>
<name>A0A916DRG4_9BACT</name>
<evidence type="ECO:0000256" key="7">
    <source>
        <dbReference type="SAM" id="SignalP"/>
    </source>
</evidence>
<dbReference type="InterPro" id="IPR017853">
    <property type="entry name" value="GH"/>
</dbReference>
<dbReference type="PANTHER" id="PTHR22600:SF57">
    <property type="entry name" value="BETA-N-ACETYLHEXOSAMINIDASE"/>
    <property type="match status" value="1"/>
</dbReference>
<proteinExistence type="inferred from homology"/>
<evidence type="ECO:0000256" key="6">
    <source>
        <dbReference type="PIRSR" id="PIRSR625705-1"/>
    </source>
</evidence>
<dbReference type="GO" id="GO:0030203">
    <property type="term" value="P:glycosaminoglycan metabolic process"/>
    <property type="evidence" value="ECO:0007669"/>
    <property type="project" value="TreeGrafter"/>
</dbReference>
<dbReference type="PANTHER" id="PTHR22600">
    <property type="entry name" value="BETA-HEXOSAMINIDASE"/>
    <property type="match status" value="1"/>
</dbReference>
<evidence type="ECO:0000313" key="10">
    <source>
        <dbReference type="Proteomes" id="UP001060919"/>
    </source>
</evidence>
<dbReference type="Gene3D" id="3.20.20.80">
    <property type="entry name" value="Glycosidases"/>
    <property type="match status" value="1"/>
</dbReference>
<dbReference type="EC" id="3.2.1.52" evidence="3"/>
<dbReference type="Pfam" id="PF00728">
    <property type="entry name" value="Glyco_hydro_20"/>
    <property type="match status" value="1"/>
</dbReference>